<protein>
    <submittedName>
        <fullName evidence="3">Uncharacterized protein</fullName>
    </submittedName>
</protein>
<dbReference type="InterPro" id="IPR011067">
    <property type="entry name" value="Plasmid_toxin/cell-grow_inhib"/>
</dbReference>
<name>A0ABR5PSQ3_9LACO</name>
<dbReference type="EMBL" id="AZGN01000003">
    <property type="protein sequence ID" value="KRM34561.1"/>
    <property type="molecule type" value="Genomic_DNA"/>
</dbReference>
<accession>A0ABR5PSQ3</accession>
<sequence>MKTSPFAWVVPISHGELNGSNYPLHVQLDDRTKSDGVIYAEQLRSFDYKRRQWQFKEYLPSDLFEEVQKKIRLTIS</sequence>
<evidence type="ECO:0000256" key="2">
    <source>
        <dbReference type="ARBA" id="ARBA00022649"/>
    </source>
</evidence>
<evidence type="ECO:0000313" key="4">
    <source>
        <dbReference type="Proteomes" id="UP000051735"/>
    </source>
</evidence>
<gene>
    <name evidence="3" type="ORF">FC44_GL001274</name>
</gene>
<reference evidence="3 4" key="1">
    <citation type="journal article" date="2015" name="Genome Announc.">
        <title>Expanding the biotechnology potential of lactobacilli through comparative genomics of 213 strains and associated genera.</title>
        <authorList>
            <person name="Sun Z."/>
            <person name="Harris H.M."/>
            <person name="McCann A."/>
            <person name="Guo C."/>
            <person name="Argimon S."/>
            <person name="Zhang W."/>
            <person name="Yang X."/>
            <person name="Jeffery I.B."/>
            <person name="Cooney J.C."/>
            <person name="Kagawa T.F."/>
            <person name="Liu W."/>
            <person name="Song Y."/>
            <person name="Salvetti E."/>
            <person name="Wrobel A."/>
            <person name="Rasinkangas P."/>
            <person name="Parkhill J."/>
            <person name="Rea M.C."/>
            <person name="O'Sullivan O."/>
            <person name="Ritari J."/>
            <person name="Douillard F.P."/>
            <person name="Paul Ross R."/>
            <person name="Yang R."/>
            <person name="Briner A.E."/>
            <person name="Felis G.E."/>
            <person name="de Vos W.M."/>
            <person name="Barrangou R."/>
            <person name="Klaenhammer T.R."/>
            <person name="Caufield P.W."/>
            <person name="Cui Y."/>
            <person name="Zhang H."/>
            <person name="O'Toole P.W."/>
        </authorList>
    </citation>
    <scope>NUCLEOTIDE SEQUENCE [LARGE SCALE GENOMIC DNA]</scope>
    <source>
        <strain evidence="3 4">DSM 6629</strain>
    </source>
</reference>
<keyword evidence="2" id="KW-1277">Toxin-antitoxin system</keyword>
<evidence type="ECO:0000313" key="3">
    <source>
        <dbReference type="EMBL" id="KRM34561.1"/>
    </source>
</evidence>
<organism evidence="3 4">
    <name type="scientific">Lactobacillus intestinalis DSM 6629</name>
    <dbReference type="NCBI Taxonomy" id="1423761"/>
    <lineage>
        <taxon>Bacteria</taxon>
        <taxon>Bacillati</taxon>
        <taxon>Bacillota</taxon>
        <taxon>Bacilli</taxon>
        <taxon>Lactobacillales</taxon>
        <taxon>Lactobacillaceae</taxon>
        <taxon>Lactobacillus</taxon>
    </lineage>
</organism>
<dbReference type="Proteomes" id="UP000051735">
    <property type="component" value="Unassembled WGS sequence"/>
</dbReference>
<dbReference type="SUPFAM" id="SSF50118">
    <property type="entry name" value="Cell growth inhibitor/plasmid maintenance toxic component"/>
    <property type="match status" value="1"/>
</dbReference>
<evidence type="ECO:0000256" key="1">
    <source>
        <dbReference type="ARBA" id="ARBA00007521"/>
    </source>
</evidence>
<comment type="caution">
    <text evidence="3">The sequence shown here is derived from an EMBL/GenBank/DDBJ whole genome shotgun (WGS) entry which is preliminary data.</text>
</comment>
<dbReference type="Gene3D" id="2.30.30.110">
    <property type="match status" value="1"/>
</dbReference>
<dbReference type="InterPro" id="IPR003477">
    <property type="entry name" value="PemK-like"/>
</dbReference>
<proteinExistence type="inferred from homology"/>
<comment type="similarity">
    <text evidence="1">Belongs to the PemK/MazF family.</text>
</comment>
<dbReference type="Pfam" id="PF02452">
    <property type="entry name" value="PemK_toxin"/>
    <property type="match status" value="1"/>
</dbReference>
<keyword evidence="4" id="KW-1185">Reference proteome</keyword>